<evidence type="ECO:0000256" key="2">
    <source>
        <dbReference type="ARBA" id="ARBA00022692"/>
    </source>
</evidence>
<keyword evidence="4 5" id="KW-0472">Membrane</keyword>
<dbReference type="PANTHER" id="PTHR23502:SF160">
    <property type="entry name" value="MAJOR FACILITATOR SUPERFAMILY (MFS) PROFILE DOMAIN-CONTAINING PROTEIN-RELATED"/>
    <property type="match status" value="1"/>
</dbReference>
<reference evidence="7 8" key="1">
    <citation type="submission" date="2018-05" db="EMBL/GenBank/DDBJ databases">
        <title>Whole genome sequencing for identification of molecular markers to develop diagnostic detection tools for the regulated plant pathogen Lachnellula willkommii.</title>
        <authorList>
            <person name="Giroux E."/>
            <person name="Bilodeau G."/>
        </authorList>
    </citation>
    <scope>NUCLEOTIDE SEQUENCE [LARGE SCALE GENOMIC DNA]</scope>
    <source>
        <strain evidence="7 8">CBS 625.97</strain>
    </source>
</reference>
<organism evidence="7 8">
    <name type="scientific">Lachnellula cervina</name>
    <dbReference type="NCBI Taxonomy" id="1316786"/>
    <lineage>
        <taxon>Eukaryota</taxon>
        <taxon>Fungi</taxon>
        <taxon>Dikarya</taxon>
        <taxon>Ascomycota</taxon>
        <taxon>Pezizomycotina</taxon>
        <taxon>Leotiomycetes</taxon>
        <taxon>Helotiales</taxon>
        <taxon>Lachnaceae</taxon>
        <taxon>Lachnellula</taxon>
    </lineage>
</organism>
<accession>A0A7D8UK51</accession>
<feature type="domain" description="Major facilitator superfamily (MFS) profile" evidence="6">
    <location>
        <begin position="1"/>
        <end position="488"/>
    </location>
</feature>
<evidence type="ECO:0000313" key="7">
    <source>
        <dbReference type="EMBL" id="TVY50847.1"/>
    </source>
</evidence>
<evidence type="ECO:0000259" key="6">
    <source>
        <dbReference type="PROSITE" id="PS50850"/>
    </source>
</evidence>
<protein>
    <submittedName>
        <fullName evidence="7">Putative MFS-type transporter</fullName>
    </submittedName>
</protein>
<feature type="transmembrane region" description="Helical" evidence="5">
    <location>
        <begin position="128"/>
        <end position="151"/>
    </location>
</feature>
<feature type="transmembrane region" description="Helical" evidence="5">
    <location>
        <begin position="300"/>
        <end position="324"/>
    </location>
</feature>
<dbReference type="InterPro" id="IPR011701">
    <property type="entry name" value="MFS"/>
</dbReference>
<dbReference type="InterPro" id="IPR020846">
    <property type="entry name" value="MFS_dom"/>
</dbReference>
<keyword evidence="8" id="KW-1185">Reference proteome</keyword>
<dbReference type="PANTHER" id="PTHR23502">
    <property type="entry name" value="MAJOR FACILITATOR SUPERFAMILY"/>
    <property type="match status" value="1"/>
</dbReference>
<dbReference type="Gene3D" id="1.20.1250.20">
    <property type="entry name" value="MFS general substrate transporter like domains"/>
    <property type="match status" value="1"/>
</dbReference>
<comment type="caution">
    <text evidence="7">The sequence shown here is derived from an EMBL/GenBank/DDBJ whole genome shotgun (WGS) entry which is preliminary data.</text>
</comment>
<evidence type="ECO:0000256" key="1">
    <source>
        <dbReference type="ARBA" id="ARBA00004141"/>
    </source>
</evidence>
<keyword evidence="3 5" id="KW-1133">Transmembrane helix</keyword>
<keyword evidence="2 5" id="KW-0812">Transmembrane</keyword>
<dbReference type="OrthoDB" id="2585655at2759"/>
<dbReference type="Proteomes" id="UP000481288">
    <property type="component" value="Unassembled WGS sequence"/>
</dbReference>
<comment type="subcellular location">
    <subcellularLocation>
        <location evidence="1">Membrane</location>
        <topology evidence="1">Multi-pass membrane protein</topology>
    </subcellularLocation>
</comment>
<proteinExistence type="predicted"/>
<feature type="transmembrane region" description="Helical" evidence="5">
    <location>
        <begin position="356"/>
        <end position="376"/>
    </location>
</feature>
<feature type="transmembrane region" description="Helical" evidence="5">
    <location>
        <begin position="69"/>
        <end position="86"/>
    </location>
</feature>
<dbReference type="SUPFAM" id="SSF103473">
    <property type="entry name" value="MFS general substrate transporter"/>
    <property type="match status" value="1"/>
</dbReference>
<sequence length="498" mass="54276">MASSMPGSLAPGSRCDPKAGLTTGFEQLAEQFHVSFDKLPDQIAFPVLAQGVANLIWMPTALCVGKRPVILLTLAMLLCGCIWGAVAQSLGSLLGSRIFAAISSGSVESVGPAMIADMFFEKNFAFATAVYALSLTAGSQLGPLISGYLIAARGWRWLFYLLVILTAINLILAILFMPETSFKRGWHEGETAADADKQALKQIENTGRKTEQENVITEQHYTKSYGSSYWTDMFRYKVDRADYHGPKFWVYQFFLPLRFLAVPGALFASIAYGTTLGWNVVISTIAPTLFSPPPYNFTSIGLGLFGLAAFIGILIAFPFAGPLTDSLSSYLGKRATRKNHTSEYDNGHKPEYRLPALILPFAITAPGLILFAYSYIPVSQYVASMNPTSGVHMPAKPWLHPAVGYAMAASGLALIPSVMLSYVVDAYPQTSGEALVLINASKNIIAFALTKKSSSWLASMGVRKMFLIMSVIQWGVLLFALPLYIAGPWIRKTTVHWL</sequence>
<dbReference type="AlphaFoldDB" id="A0A7D8UK51"/>
<feature type="transmembrane region" description="Helical" evidence="5">
    <location>
        <begin position="466"/>
        <end position="490"/>
    </location>
</feature>
<dbReference type="GO" id="GO:0022857">
    <property type="term" value="F:transmembrane transporter activity"/>
    <property type="evidence" value="ECO:0007669"/>
    <property type="project" value="InterPro"/>
</dbReference>
<evidence type="ECO:0000256" key="3">
    <source>
        <dbReference type="ARBA" id="ARBA00022989"/>
    </source>
</evidence>
<feature type="transmembrane region" description="Helical" evidence="5">
    <location>
        <begin position="257"/>
        <end position="280"/>
    </location>
</feature>
<feature type="transmembrane region" description="Helical" evidence="5">
    <location>
        <begin position="43"/>
        <end position="62"/>
    </location>
</feature>
<evidence type="ECO:0000313" key="8">
    <source>
        <dbReference type="Proteomes" id="UP000481288"/>
    </source>
</evidence>
<dbReference type="EMBL" id="QGMG01000987">
    <property type="protein sequence ID" value="TVY50847.1"/>
    <property type="molecule type" value="Genomic_DNA"/>
</dbReference>
<feature type="transmembrane region" description="Helical" evidence="5">
    <location>
        <begin position="402"/>
        <end position="424"/>
    </location>
</feature>
<evidence type="ECO:0000256" key="4">
    <source>
        <dbReference type="ARBA" id="ARBA00023136"/>
    </source>
</evidence>
<dbReference type="Pfam" id="PF07690">
    <property type="entry name" value="MFS_1"/>
    <property type="match status" value="1"/>
</dbReference>
<dbReference type="PROSITE" id="PS50850">
    <property type="entry name" value="MFS"/>
    <property type="match status" value="1"/>
</dbReference>
<gene>
    <name evidence="7" type="ORF">LCER1_G007732</name>
</gene>
<name>A0A7D8UK51_9HELO</name>
<evidence type="ECO:0000256" key="5">
    <source>
        <dbReference type="SAM" id="Phobius"/>
    </source>
</evidence>
<dbReference type="GO" id="GO:0005886">
    <property type="term" value="C:plasma membrane"/>
    <property type="evidence" value="ECO:0007669"/>
    <property type="project" value="TreeGrafter"/>
</dbReference>
<dbReference type="InterPro" id="IPR036259">
    <property type="entry name" value="MFS_trans_sf"/>
</dbReference>
<feature type="transmembrane region" description="Helical" evidence="5">
    <location>
        <begin position="157"/>
        <end position="177"/>
    </location>
</feature>